<evidence type="ECO:0000256" key="1">
    <source>
        <dbReference type="SAM" id="MobiDB-lite"/>
    </source>
</evidence>
<keyword evidence="2" id="KW-0472">Membrane</keyword>
<protein>
    <submittedName>
        <fullName evidence="3">Uncharacterized protein</fullName>
    </submittedName>
</protein>
<keyword evidence="2" id="KW-0812">Transmembrane</keyword>
<dbReference type="HOGENOM" id="CLU_2061215_0_0_1"/>
<proteinExistence type="predicted"/>
<dbReference type="Proteomes" id="UP000016930">
    <property type="component" value="Unassembled WGS sequence"/>
</dbReference>
<reference evidence="3 4" key="1">
    <citation type="journal article" date="2012" name="Proc. Natl. Acad. Sci. U.S.A.">
        <title>Comparative genomics of Ceriporiopsis subvermispora and Phanerochaete chrysosporium provide insight into selective ligninolysis.</title>
        <authorList>
            <person name="Fernandez-Fueyo E."/>
            <person name="Ruiz-Duenas F.J."/>
            <person name="Ferreira P."/>
            <person name="Floudas D."/>
            <person name="Hibbett D.S."/>
            <person name="Canessa P."/>
            <person name="Larrondo L.F."/>
            <person name="James T.Y."/>
            <person name="Seelenfreund D."/>
            <person name="Lobos S."/>
            <person name="Polanco R."/>
            <person name="Tello M."/>
            <person name="Honda Y."/>
            <person name="Watanabe T."/>
            <person name="Watanabe T."/>
            <person name="Ryu J.S."/>
            <person name="Kubicek C.P."/>
            <person name="Schmoll M."/>
            <person name="Gaskell J."/>
            <person name="Hammel K.E."/>
            <person name="St John F.J."/>
            <person name="Vanden Wymelenberg A."/>
            <person name="Sabat G."/>
            <person name="Splinter BonDurant S."/>
            <person name="Syed K."/>
            <person name="Yadav J.S."/>
            <person name="Doddapaneni H."/>
            <person name="Subramanian V."/>
            <person name="Lavin J.L."/>
            <person name="Oguiza J.A."/>
            <person name="Perez G."/>
            <person name="Pisabarro A.G."/>
            <person name="Ramirez L."/>
            <person name="Santoyo F."/>
            <person name="Master E."/>
            <person name="Coutinho P.M."/>
            <person name="Henrissat B."/>
            <person name="Lombard V."/>
            <person name="Magnuson J.K."/>
            <person name="Kuees U."/>
            <person name="Hori C."/>
            <person name="Igarashi K."/>
            <person name="Samejima M."/>
            <person name="Held B.W."/>
            <person name="Barry K.W."/>
            <person name="LaButti K.M."/>
            <person name="Lapidus A."/>
            <person name="Lindquist E.A."/>
            <person name="Lucas S.M."/>
            <person name="Riley R."/>
            <person name="Salamov A.A."/>
            <person name="Hoffmeister D."/>
            <person name="Schwenk D."/>
            <person name="Hadar Y."/>
            <person name="Yarden O."/>
            <person name="de Vries R.P."/>
            <person name="Wiebenga A."/>
            <person name="Stenlid J."/>
            <person name="Eastwood D."/>
            <person name="Grigoriev I.V."/>
            <person name="Berka R.M."/>
            <person name="Blanchette R.A."/>
            <person name="Kersten P."/>
            <person name="Martinez A.T."/>
            <person name="Vicuna R."/>
            <person name="Cullen D."/>
        </authorList>
    </citation>
    <scope>NUCLEOTIDE SEQUENCE [LARGE SCALE GENOMIC DNA]</scope>
    <source>
        <strain evidence="3 4">B</strain>
    </source>
</reference>
<keyword evidence="2" id="KW-1133">Transmembrane helix</keyword>
<gene>
    <name evidence="3" type="ORF">CERSUDRAFT_116489</name>
</gene>
<sequence>MKSVYVALATSPTQEDDHEAKPLVQSNESNDELPSLNNVPLRTLSRLHTVVLYILCTLVVVFAGLNLVMTAYAACYTRGHHSKLDDLPRPDIFVGLPSEPRIDQAHASVAAHDHHSHVM</sequence>
<feature type="transmembrane region" description="Helical" evidence="2">
    <location>
        <begin position="50"/>
        <end position="74"/>
    </location>
</feature>
<evidence type="ECO:0000313" key="4">
    <source>
        <dbReference type="Proteomes" id="UP000016930"/>
    </source>
</evidence>
<organism evidence="3 4">
    <name type="scientific">Ceriporiopsis subvermispora (strain B)</name>
    <name type="common">White-rot fungus</name>
    <name type="synonym">Gelatoporia subvermispora</name>
    <dbReference type="NCBI Taxonomy" id="914234"/>
    <lineage>
        <taxon>Eukaryota</taxon>
        <taxon>Fungi</taxon>
        <taxon>Dikarya</taxon>
        <taxon>Basidiomycota</taxon>
        <taxon>Agaricomycotina</taxon>
        <taxon>Agaricomycetes</taxon>
        <taxon>Polyporales</taxon>
        <taxon>Gelatoporiaceae</taxon>
        <taxon>Gelatoporia</taxon>
    </lineage>
</organism>
<feature type="region of interest" description="Disordered" evidence="1">
    <location>
        <begin position="9"/>
        <end position="36"/>
    </location>
</feature>
<keyword evidence="4" id="KW-1185">Reference proteome</keyword>
<name>M2QSF7_CERS8</name>
<accession>M2QSF7</accession>
<evidence type="ECO:0000313" key="3">
    <source>
        <dbReference type="EMBL" id="EMD34965.1"/>
    </source>
</evidence>
<dbReference type="EMBL" id="KB445801">
    <property type="protein sequence ID" value="EMD34965.1"/>
    <property type="molecule type" value="Genomic_DNA"/>
</dbReference>
<evidence type="ECO:0000256" key="2">
    <source>
        <dbReference type="SAM" id="Phobius"/>
    </source>
</evidence>
<dbReference type="AlphaFoldDB" id="M2QSF7"/>
<dbReference type="OrthoDB" id="2801921at2759"/>